<dbReference type="Proteomes" id="UP000032266">
    <property type="component" value="Chromosome"/>
</dbReference>
<dbReference type="AlphaFoldDB" id="A0A0C5VHX2"/>
<feature type="region of interest" description="Disordered" evidence="1">
    <location>
        <begin position="16"/>
        <end position="37"/>
    </location>
</feature>
<dbReference type="InterPro" id="IPR008914">
    <property type="entry name" value="PEBP"/>
</dbReference>
<dbReference type="Gene3D" id="3.90.280.10">
    <property type="entry name" value="PEBP-like"/>
    <property type="match status" value="1"/>
</dbReference>
<evidence type="ECO:0000313" key="2">
    <source>
        <dbReference type="EMBL" id="AJQ93861.1"/>
    </source>
</evidence>
<dbReference type="RefSeq" id="WP_044616523.1">
    <property type="nucleotide sequence ID" value="NZ_CP007142.1"/>
</dbReference>
<dbReference type="KEGG" id="gsn:YC6258_01817"/>
<keyword evidence="3" id="KW-1185">Reference proteome</keyword>
<dbReference type="OrthoDB" id="9797506at2"/>
<gene>
    <name evidence="2" type="ORF">YC6258_01817</name>
</gene>
<dbReference type="NCBIfam" id="TIGR00481">
    <property type="entry name" value="YbhB/YbcL family Raf kinase inhibitor-like protein"/>
    <property type="match status" value="1"/>
</dbReference>
<dbReference type="STRING" id="1445510.YC6258_01817"/>
<dbReference type="InterPro" id="IPR036610">
    <property type="entry name" value="PEBP-like_sf"/>
</dbReference>
<dbReference type="SUPFAM" id="SSF49777">
    <property type="entry name" value="PEBP-like"/>
    <property type="match status" value="1"/>
</dbReference>
<dbReference type="PANTHER" id="PTHR30289">
    <property type="entry name" value="UNCHARACTERIZED PROTEIN YBCL-RELATED"/>
    <property type="match status" value="1"/>
</dbReference>
<dbReference type="Pfam" id="PF01161">
    <property type="entry name" value="PBP"/>
    <property type="match status" value="1"/>
</dbReference>
<dbReference type="InterPro" id="IPR005247">
    <property type="entry name" value="YbhB_YbcL/LppC-like"/>
</dbReference>
<sequence>MGFALSTMQLQSDAFDNGGKIPAKHTGEAENVSPSLSWKNSPDGTNGYAVICHDPDAPLISRGGSYGFVHWVLYNIPADVTHLEEATDQFTQGVHDAGNTGYTGPMPPNGHGLHHYYFWVIALKDAPKLPAGLTLWQLLDAVEPYAIGMNRLVGTYQRD</sequence>
<dbReference type="PATRIC" id="fig|1445510.3.peg.1780"/>
<evidence type="ECO:0000313" key="3">
    <source>
        <dbReference type="Proteomes" id="UP000032266"/>
    </source>
</evidence>
<dbReference type="EMBL" id="CP007142">
    <property type="protein sequence ID" value="AJQ93861.1"/>
    <property type="molecule type" value="Genomic_DNA"/>
</dbReference>
<dbReference type="CDD" id="cd00865">
    <property type="entry name" value="PEBP_bact_arch"/>
    <property type="match status" value="1"/>
</dbReference>
<accession>A0A0C5VHX2</accession>
<proteinExistence type="predicted"/>
<protein>
    <submittedName>
        <fullName evidence="2">Phospholipid-binding protein</fullName>
    </submittedName>
</protein>
<organism evidence="2 3">
    <name type="scientific">Gynuella sunshinyii YC6258</name>
    <dbReference type="NCBI Taxonomy" id="1445510"/>
    <lineage>
        <taxon>Bacteria</taxon>
        <taxon>Pseudomonadati</taxon>
        <taxon>Pseudomonadota</taxon>
        <taxon>Gammaproteobacteria</taxon>
        <taxon>Oceanospirillales</taxon>
        <taxon>Saccharospirillaceae</taxon>
        <taxon>Gynuella</taxon>
    </lineage>
</organism>
<name>A0A0C5VHX2_9GAMM</name>
<reference evidence="2 3" key="1">
    <citation type="submission" date="2014-01" db="EMBL/GenBank/DDBJ databases">
        <title>Full genme sequencing of cellulolytic bacterium Gynuella sunshinyii YC6258T gen. nov., sp. nov.</title>
        <authorList>
            <person name="Khan H."/>
            <person name="Chung E.J."/>
            <person name="Chung Y.R."/>
        </authorList>
    </citation>
    <scope>NUCLEOTIDE SEQUENCE [LARGE SCALE GENOMIC DNA]</scope>
    <source>
        <strain evidence="2 3">YC6258</strain>
    </source>
</reference>
<dbReference type="HOGENOM" id="CLU_083918_3_2_6"/>
<evidence type="ECO:0000256" key="1">
    <source>
        <dbReference type="SAM" id="MobiDB-lite"/>
    </source>
</evidence>
<dbReference type="PANTHER" id="PTHR30289:SF1">
    <property type="entry name" value="PEBP (PHOSPHATIDYLETHANOLAMINE-BINDING PROTEIN) FAMILY PROTEIN"/>
    <property type="match status" value="1"/>
</dbReference>